<name>A0A9P5X4M0_9AGAR</name>
<proteinExistence type="predicted"/>
<comment type="caution">
    <text evidence="1">The sequence shown here is derived from an EMBL/GenBank/DDBJ whole genome shotgun (WGS) entry which is preliminary data.</text>
</comment>
<dbReference type="Proteomes" id="UP000807342">
    <property type="component" value="Unassembled WGS sequence"/>
</dbReference>
<feature type="non-terminal residue" evidence="1">
    <location>
        <position position="261"/>
    </location>
</feature>
<reference evidence="1" key="1">
    <citation type="submission" date="2020-11" db="EMBL/GenBank/DDBJ databases">
        <authorList>
            <consortium name="DOE Joint Genome Institute"/>
            <person name="Ahrendt S."/>
            <person name="Riley R."/>
            <person name="Andreopoulos W."/>
            <person name="Labutti K."/>
            <person name="Pangilinan J."/>
            <person name="Ruiz-Duenas F.J."/>
            <person name="Barrasa J.M."/>
            <person name="Sanchez-Garcia M."/>
            <person name="Camarero S."/>
            <person name="Miyauchi S."/>
            <person name="Serrano A."/>
            <person name="Linde D."/>
            <person name="Babiker R."/>
            <person name="Drula E."/>
            <person name="Ayuso-Fernandez I."/>
            <person name="Pacheco R."/>
            <person name="Padilla G."/>
            <person name="Ferreira P."/>
            <person name="Barriuso J."/>
            <person name="Kellner H."/>
            <person name="Castanera R."/>
            <person name="Alfaro M."/>
            <person name="Ramirez L."/>
            <person name="Pisabarro A.G."/>
            <person name="Kuo A."/>
            <person name="Tritt A."/>
            <person name="Lipzen A."/>
            <person name="He G."/>
            <person name="Yan M."/>
            <person name="Ng V."/>
            <person name="Cullen D."/>
            <person name="Martin F."/>
            <person name="Rosso M.-N."/>
            <person name="Henrissat B."/>
            <person name="Hibbett D."/>
            <person name="Martinez A.T."/>
            <person name="Grigoriev I.V."/>
        </authorList>
    </citation>
    <scope>NUCLEOTIDE SEQUENCE</scope>
    <source>
        <strain evidence="1">MF-IS2</strain>
    </source>
</reference>
<gene>
    <name evidence="1" type="ORF">P691DRAFT_608714</name>
</gene>
<evidence type="ECO:0000313" key="2">
    <source>
        <dbReference type="Proteomes" id="UP000807342"/>
    </source>
</evidence>
<dbReference type="AlphaFoldDB" id="A0A9P5X4M0"/>
<keyword evidence="2" id="KW-1185">Reference proteome</keyword>
<dbReference type="EMBL" id="MU151461">
    <property type="protein sequence ID" value="KAF9443549.1"/>
    <property type="molecule type" value="Genomic_DNA"/>
</dbReference>
<evidence type="ECO:0000313" key="1">
    <source>
        <dbReference type="EMBL" id="KAF9443549.1"/>
    </source>
</evidence>
<sequence>MSLQDLPRETIDDIVQWLREDRKALSACSLAGRVFLSSCRYAMFFTLILEYEELGGLLEVINSPLSTITPVLRCLRFGRRGSTSRKNRNLRSRAAFARLDNPQVMKNLQGVRRVRLEDVPSDGGGVDWPLGAFLDELRGVREVEVENCGIVGVVLEWACGLPDLEELSEFEPGLACTAGFRWKARNAGRMRIPLLDVGAWDQFGVVSWLMEQSPVPRVRNLRIGSARSGFWDVGGECGVRVLNRLVEVVGSGVEHLHVGFP</sequence>
<protein>
    <submittedName>
        <fullName evidence="1">Uncharacterized protein</fullName>
    </submittedName>
</protein>
<dbReference type="OrthoDB" id="2977329at2759"/>
<accession>A0A9P5X4M0</accession>
<organism evidence="1 2">
    <name type="scientific">Macrolepiota fuliginosa MF-IS2</name>
    <dbReference type="NCBI Taxonomy" id="1400762"/>
    <lineage>
        <taxon>Eukaryota</taxon>
        <taxon>Fungi</taxon>
        <taxon>Dikarya</taxon>
        <taxon>Basidiomycota</taxon>
        <taxon>Agaricomycotina</taxon>
        <taxon>Agaricomycetes</taxon>
        <taxon>Agaricomycetidae</taxon>
        <taxon>Agaricales</taxon>
        <taxon>Agaricineae</taxon>
        <taxon>Agaricaceae</taxon>
        <taxon>Macrolepiota</taxon>
    </lineage>
</organism>